<reference evidence="3 4" key="1">
    <citation type="submission" date="2024-09" db="EMBL/GenBank/DDBJ databases">
        <authorList>
            <person name="Sun Q."/>
            <person name="Mori K."/>
        </authorList>
    </citation>
    <scope>NUCLEOTIDE SEQUENCE [LARGE SCALE GENOMIC DNA]</scope>
    <source>
        <strain evidence="3 4">TBRC 3947</strain>
    </source>
</reference>
<dbReference type="RefSeq" id="WP_377246497.1">
    <property type="nucleotide sequence ID" value="NZ_JBHLUH010000007.1"/>
</dbReference>
<accession>A0ABV6LXK1</accession>
<organism evidence="3 4">
    <name type="scientific">Phytohabitans kaempferiae</name>
    <dbReference type="NCBI Taxonomy" id="1620943"/>
    <lineage>
        <taxon>Bacteria</taxon>
        <taxon>Bacillati</taxon>
        <taxon>Actinomycetota</taxon>
        <taxon>Actinomycetes</taxon>
        <taxon>Micromonosporales</taxon>
        <taxon>Micromonosporaceae</taxon>
    </lineage>
</organism>
<dbReference type="Pfam" id="PF00754">
    <property type="entry name" value="F5_F8_type_C"/>
    <property type="match status" value="1"/>
</dbReference>
<sequence>MTDVPARMLDGDAGTRWTTGTPMVAGQSITVDMRAVRSVGGFSLLSTGSDHARGYRVYLSTDGVSWGTPVAVGVGAPNADHGDV</sequence>
<protein>
    <submittedName>
        <fullName evidence="3">Discoidin domain-containing protein</fullName>
    </submittedName>
</protein>
<dbReference type="InterPro" id="IPR000421">
    <property type="entry name" value="FA58C"/>
</dbReference>
<dbReference type="InterPro" id="IPR008979">
    <property type="entry name" value="Galactose-bd-like_sf"/>
</dbReference>
<gene>
    <name evidence="3" type="ORF">ACFFIA_05710</name>
</gene>
<feature type="domain" description="F5/8 type C" evidence="2">
    <location>
        <begin position="1"/>
        <end position="84"/>
    </location>
</feature>
<evidence type="ECO:0000259" key="2">
    <source>
        <dbReference type="PROSITE" id="PS50022"/>
    </source>
</evidence>
<proteinExistence type="predicted"/>
<dbReference type="Proteomes" id="UP001589867">
    <property type="component" value="Unassembled WGS sequence"/>
</dbReference>
<name>A0ABV6LXK1_9ACTN</name>
<comment type="caution">
    <text evidence="3">The sequence shown here is derived from an EMBL/GenBank/DDBJ whole genome shotgun (WGS) entry which is preliminary data.</text>
</comment>
<dbReference type="EMBL" id="JBHLUH010000007">
    <property type="protein sequence ID" value="MFC0527150.1"/>
    <property type="molecule type" value="Genomic_DNA"/>
</dbReference>
<dbReference type="Gene3D" id="2.60.120.260">
    <property type="entry name" value="Galactose-binding domain-like"/>
    <property type="match status" value="1"/>
</dbReference>
<evidence type="ECO:0000313" key="4">
    <source>
        <dbReference type="Proteomes" id="UP001589867"/>
    </source>
</evidence>
<feature type="region of interest" description="Disordered" evidence="1">
    <location>
        <begin position="1"/>
        <end position="21"/>
    </location>
</feature>
<evidence type="ECO:0000256" key="1">
    <source>
        <dbReference type="SAM" id="MobiDB-lite"/>
    </source>
</evidence>
<dbReference type="SUPFAM" id="SSF49785">
    <property type="entry name" value="Galactose-binding domain-like"/>
    <property type="match status" value="1"/>
</dbReference>
<keyword evidence="4" id="KW-1185">Reference proteome</keyword>
<evidence type="ECO:0000313" key="3">
    <source>
        <dbReference type="EMBL" id="MFC0527150.1"/>
    </source>
</evidence>
<dbReference type="PROSITE" id="PS50022">
    <property type="entry name" value="FA58C_3"/>
    <property type="match status" value="1"/>
</dbReference>